<feature type="compositionally biased region" description="Basic and acidic residues" evidence="1">
    <location>
        <begin position="78"/>
        <end position="87"/>
    </location>
</feature>
<feature type="region of interest" description="Disordered" evidence="1">
    <location>
        <begin position="1"/>
        <end position="29"/>
    </location>
</feature>
<proteinExistence type="predicted"/>
<name>A0A451BM12_9GAMM</name>
<organism evidence="2">
    <name type="scientific">Candidatus Kentrum sp. SD</name>
    <dbReference type="NCBI Taxonomy" id="2126332"/>
    <lineage>
        <taxon>Bacteria</taxon>
        <taxon>Pseudomonadati</taxon>
        <taxon>Pseudomonadota</taxon>
        <taxon>Gammaproteobacteria</taxon>
        <taxon>Candidatus Kentrum</taxon>
    </lineage>
</organism>
<reference evidence="2" key="1">
    <citation type="submission" date="2019-02" db="EMBL/GenBank/DDBJ databases">
        <authorList>
            <person name="Gruber-Vodicka R. H."/>
            <person name="Seah K. B. B."/>
        </authorList>
    </citation>
    <scope>NUCLEOTIDE SEQUENCE</scope>
    <source>
        <strain evidence="2">BECK_S127</strain>
    </source>
</reference>
<sequence>MDPSPTKPKPNIGPAKYQSDEAGTKDFHSNRFPLPFHFAGFIFAGKDEARATENGIRSTKDETSIMGSEARIETPYVARDEHRHAGR</sequence>
<gene>
    <name evidence="2" type="ORF">BECKSD772D_GA0070982_104326</name>
</gene>
<dbReference type="EMBL" id="CAADHB010000043">
    <property type="protein sequence ID" value="VFK79296.1"/>
    <property type="molecule type" value="Genomic_DNA"/>
</dbReference>
<feature type="region of interest" description="Disordered" evidence="1">
    <location>
        <begin position="53"/>
        <end position="87"/>
    </location>
</feature>
<protein>
    <submittedName>
        <fullName evidence="2">Uncharacterized protein</fullName>
    </submittedName>
</protein>
<accession>A0A451BM12</accession>
<feature type="compositionally biased region" description="Basic and acidic residues" evidence="1">
    <location>
        <begin position="18"/>
        <end position="29"/>
    </location>
</feature>
<evidence type="ECO:0000313" key="2">
    <source>
        <dbReference type="EMBL" id="VFK79296.1"/>
    </source>
</evidence>
<dbReference type="AlphaFoldDB" id="A0A451BM12"/>
<evidence type="ECO:0000256" key="1">
    <source>
        <dbReference type="SAM" id="MobiDB-lite"/>
    </source>
</evidence>